<feature type="domain" description="FAM20 C-terminal" evidence="9">
    <location>
        <begin position="1"/>
        <end position="121"/>
    </location>
</feature>
<accession>A0A1B6I3Z0</accession>
<evidence type="ECO:0000256" key="7">
    <source>
        <dbReference type="PIRSR" id="PIRSR624869-2"/>
    </source>
</evidence>
<feature type="binding site" evidence="7">
    <location>
        <position position="34"/>
    </location>
    <ligand>
        <name>ATP</name>
        <dbReference type="ChEBI" id="CHEBI:30616"/>
    </ligand>
</feature>
<evidence type="ECO:0000256" key="4">
    <source>
        <dbReference type="ARBA" id="ARBA00023157"/>
    </source>
</evidence>
<sequence length="136" mass="15409">MDMAVFDFLMGNMDRHHYETFRAFDNDTFPLHLDHGRGFGRAYHDELSILAPILQCCLIRDTTLATLLRFHNGPVLLSEAMRASMASDPVTPVLWEPHLIALDRRVKIILKAVRDCVEAAREMANGADEDSQQPDS</sequence>
<keyword evidence="4" id="KW-1015">Disulfide bond</keyword>
<evidence type="ECO:0000256" key="1">
    <source>
        <dbReference type="ARBA" id="ARBA00004555"/>
    </source>
</evidence>
<feature type="active site" evidence="6">
    <location>
        <position position="14"/>
    </location>
</feature>
<dbReference type="InterPro" id="IPR024869">
    <property type="entry name" value="FAM20"/>
</dbReference>
<gene>
    <name evidence="10" type="ORF">g.41616</name>
</gene>
<evidence type="ECO:0000256" key="3">
    <source>
        <dbReference type="ARBA" id="ARBA00023034"/>
    </source>
</evidence>
<proteinExistence type="inferred from homology"/>
<comment type="subcellular location">
    <subcellularLocation>
        <location evidence="1">Golgi apparatus</location>
    </subcellularLocation>
</comment>
<dbReference type="EMBL" id="GECU01026045">
    <property type="protein sequence ID" value="JAS81661.1"/>
    <property type="molecule type" value="Transcribed_RNA"/>
</dbReference>
<evidence type="ECO:0000256" key="2">
    <source>
        <dbReference type="ARBA" id="ARBA00006557"/>
    </source>
</evidence>
<comment type="similarity">
    <text evidence="2">Belongs to the FAM20 family.</text>
</comment>
<keyword evidence="8" id="KW-0479">Metal-binding</keyword>
<evidence type="ECO:0000259" key="9">
    <source>
        <dbReference type="Pfam" id="PF06702"/>
    </source>
</evidence>
<keyword evidence="5" id="KW-0325">Glycoprotein</keyword>
<dbReference type="PANTHER" id="PTHR12450">
    <property type="entry name" value="DENTIN MATRIX PROTEIN 4 PROTEIN FAM20"/>
    <property type="match status" value="1"/>
</dbReference>
<feature type="binding site" evidence="8">
    <location>
        <position position="34"/>
    </location>
    <ligand>
        <name>Mn(2+)</name>
        <dbReference type="ChEBI" id="CHEBI:29035"/>
    </ligand>
</feature>
<comment type="cofactor">
    <cofactor evidence="8">
        <name>Mn(2+)</name>
        <dbReference type="ChEBI" id="CHEBI:29035"/>
    </cofactor>
</comment>
<dbReference type="GO" id="GO:0004674">
    <property type="term" value="F:protein serine/threonine kinase activity"/>
    <property type="evidence" value="ECO:0007669"/>
    <property type="project" value="TreeGrafter"/>
</dbReference>
<dbReference type="GO" id="GO:0005524">
    <property type="term" value="F:ATP binding"/>
    <property type="evidence" value="ECO:0007669"/>
    <property type="project" value="UniProtKB-KW"/>
</dbReference>
<evidence type="ECO:0000256" key="6">
    <source>
        <dbReference type="PIRSR" id="PIRSR624869-1"/>
    </source>
</evidence>
<evidence type="ECO:0000256" key="8">
    <source>
        <dbReference type="PIRSR" id="PIRSR624869-3"/>
    </source>
</evidence>
<dbReference type="AlphaFoldDB" id="A0A1B6I3Z0"/>
<protein>
    <recommendedName>
        <fullName evidence="9">FAM20 C-terminal domain-containing protein</fullName>
    </recommendedName>
</protein>
<reference evidence="10" key="1">
    <citation type="submission" date="2015-11" db="EMBL/GenBank/DDBJ databases">
        <title>De novo transcriptome assembly of four potential Pierce s Disease insect vectors from Arizona vineyards.</title>
        <authorList>
            <person name="Tassone E.E."/>
        </authorList>
    </citation>
    <scope>NUCLEOTIDE SEQUENCE</scope>
</reference>
<keyword evidence="7" id="KW-0067">ATP-binding</keyword>
<dbReference type="PANTHER" id="PTHR12450:SF22">
    <property type="entry name" value="EXTRACELLULAR SERINE_THREONINE PROTEIN CG31145"/>
    <property type="match status" value="1"/>
</dbReference>
<dbReference type="Pfam" id="PF06702">
    <property type="entry name" value="Fam20C"/>
    <property type="match status" value="1"/>
</dbReference>
<dbReference type="GO" id="GO:0005794">
    <property type="term" value="C:Golgi apparatus"/>
    <property type="evidence" value="ECO:0007669"/>
    <property type="project" value="UniProtKB-SubCell"/>
</dbReference>
<name>A0A1B6I3Z0_9HEMI</name>
<feature type="binding site" evidence="7">
    <location>
        <position position="19"/>
    </location>
    <ligand>
        <name>ATP</name>
        <dbReference type="ChEBI" id="CHEBI:30616"/>
    </ligand>
</feature>
<evidence type="ECO:0000256" key="5">
    <source>
        <dbReference type="ARBA" id="ARBA00023180"/>
    </source>
</evidence>
<keyword evidence="7" id="KW-0547">Nucleotide-binding</keyword>
<evidence type="ECO:0000313" key="10">
    <source>
        <dbReference type="EMBL" id="JAS81661.1"/>
    </source>
</evidence>
<dbReference type="GO" id="GO:0046872">
    <property type="term" value="F:metal ion binding"/>
    <property type="evidence" value="ECO:0007669"/>
    <property type="project" value="UniProtKB-KW"/>
</dbReference>
<keyword evidence="8" id="KW-0464">Manganese</keyword>
<organism evidence="10">
    <name type="scientific">Homalodisca liturata</name>
    <dbReference type="NCBI Taxonomy" id="320908"/>
    <lineage>
        <taxon>Eukaryota</taxon>
        <taxon>Metazoa</taxon>
        <taxon>Ecdysozoa</taxon>
        <taxon>Arthropoda</taxon>
        <taxon>Hexapoda</taxon>
        <taxon>Insecta</taxon>
        <taxon>Pterygota</taxon>
        <taxon>Neoptera</taxon>
        <taxon>Paraneoptera</taxon>
        <taxon>Hemiptera</taxon>
        <taxon>Auchenorrhyncha</taxon>
        <taxon>Membracoidea</taxon>
        <taxon>Cicadellidae</taxon>
        <taxon>Cicadellinae</taxon>
        <taxon>Proconiini</taxon>
        <taxon>Homalodisca</taxon>
    </lineage>
</organism>
<dbReference type="InterPro" id="IPR009581">
    <property type="entry name" value="FAM20_C"/>
</dbReference>
<keyword evidence="3" id="KW-0333">Golgi apparatus</keyword>